<evidence type="ECO:0000313" key="3">
    <source>
        <dbReference type="EMBL" id="KAK5109282.1"/>
    </source>
</evidence>
<feature type="domain" description="NAD(P)-binding" evidence="2">
    <location>
        <begin position="8"/>
        <end position="106"/>
    </location>
</feature>
<dbReference type="GO" id="GO:0016646">
    <property type="term" value="F:oxidoreductase activity, acting on the CH-NH group of donors, NAD or NADP as acceptor"/>
    <property type="evidence" value="ECO:0007669"/>
    <property type="project" value="TreeGrafter"/>
</dbReference>
<dbReference type="Proteomes" id="UP001310890">
    <property type="component" value="Unassembled WGS sequence"/>
</dbReference>
<proteinExistence type="inferred from homology"/>
<dbReference type="InterPro" id="IPR016040">
    <property type="entry name" value="NAD(P)-bd_dom"/>
</dbReference>
<dbReference type="EMBL" id="JAVRRL010000067">
    <property type="protein sequence ID" value="KAK5109282.1"/>
    <property type="molecule type" value="Genomic_DNA"/>
</dbReference>
<sequence>MPVHAILGATGSTGSAVLRCLLASEIPDLTINILVRSKSKLLAAFPQLANAPAAAVNIFEGPVSNEDALTACVQNASVIYLCVATNNSAHKVDIAFSTAARLITALGQLRKARGLEYKPPVVLFNRSLSLSTEVKLPIPGFMKNFLMWGLGVIYEDLERASLLYSLAEKDELLACITADGPMLMDAEGTEATGYELLRHGTSSWYLSYADLGTALVELGQRRQEFEGRAVGVSATGKVRTTWGSSIWIMLLGLRYRLIPF</sequence>
<dbReference type="PANTHER" id="PTHR43355:SF2">
    <property type="entry name" value="FLAVIN REDUCTASE (NADPH)"/>
    <property type="match status" value="1"/>
</dbReference>
<comment type="caution">
    <text evidence="3">The sequence shown here is derived from an EMBL/GenBank/DDBJ whole genome shotgun (WGS) entry which is preliminary data.</text>
</comment>
<dbReference type="PANTHER" id="PTHR43355">
    <property type="entry name" value="FLAVIN REDUCTASE (NADPH)"/>
    <property type="match status" value="1"/>
</dbReference>
<evidence type="ECO:0000256" key="1">
    <source>
        <dbReference type="ARBA" id="ARBA00038376"/>
    </source>
</evidence>
<dbReference type="Pfam" id="PF13460">
    <property type="entry name" value="NAD_binding_10"/>
    <property type="match status" value="1"/>
</dbReference>
<evidence type="ECO:0000313" key="4">
    <source>
        <dbReference type="Proteomes" id="UP001310890"/>
    </source>
</evidence>
<dbReference type="SUPFAM" id="SSF51735">
    <property type="entry name" value="NAD(P)-binding Rossmann-fold domains"/>
    <property type="match status" value="1"/>
</dbReference>
<evidence type="ECO:0000259" key="2">
    <source>
        <dbReference type="Pfam" id="PF13460"/>
    </source>
</evidence>
<dbReference type="Gene3D" id="3.40.50.720">
    <property type="entry name" value="NAD(P)-binding Rossmann-like Domain"/>
    <property type="match status" value="1"/>
</dbReference>
<protein>
    <recommendedName>
        <fullName evidence="2">NAD(P)-binding domain-containing protein</fullName>
    </recommendedName>
</protein>
<dbReference type="AlphaFoldDB" id="A0AAN7TCI3"/>
<dbReference type="InterPro" id="IPR051606">
    <property type="entry name" value="Polyketide_Oxido-like"/>
</dbReference>
<dbReference type="InterPro" id="IPR036291">
    <property type="entry name" value="NAD(P)-bd_dom_sf"/>
</dbReference>
<gene>
    <name evidence="3" type="ORF">LTR62_007156</name>
</gene>
<organism evidence="3 4">
    <name type="scientific">Meristemomyces frigidus</name>
    <dbReference type="NCBI Taxonomy" id="1508187"/>
    <lineage>
        <taxon>Eukaryota</taxon>
        <taxon>Fungi</taxon>
        <taxon>Dikarya</taxon>
        <taxon>Ascomycota</taxon>
        <taxon>Pezizomycotina</taxon>
        <taxon>Dothideomycetes</taxon>
        <taxon>Dothideomycetidae</taxon>
        <taxon>Mycosphaerellales</taxon>
        <taxon>Teratosphaeriaceae</taxon>
        <taxon>Meristemomyces</taxon>
    </lineage>
</organism>
<accession>A0AAN7TCI3</accession>
<reference evidence="3" key="1">
    <citation type="submission" date="2023-08" db="EMBL/GenBank/DDBJ databases">
        <title>Black Yeasts Isolated from many extreme environments.</title>
        <authorList>
            <person name="Coleine C."/>
            <person name="Stajich J.E."/>
            <person name="Selbmann L."/>
        </authorList>
    </citation>
    <scope>NUCLEOTIDE SEQUENCE</scope>
    <source>
        <strain evidence="3">CCFEE 5401</strain>
    </source>
</reference>
<comment type="similarity">
    <text evidence="1">Belongs to the avfA family.</text>
</comment>
<name>A0AAN7TCI3_9PEZI</name>